<dbReference type="InterPro" id="IPR033524">
    <property type="entry name" value="Glu/Leu/Phe/Val_DH_AS"/>
</dbReference>
<protein>
    <submittedName>
        <fullName evidence="6">Glu/Leu/Phe/Val dehydrogenase dimerization domain-containing protein</fullName>
    </submittedName>
</protein>
<dbReference type="InterPro" id="IPR006095">
    <property type="entry name" value="Glu/Leu/Phe/Val/Trp_DH"/>
</dbReference>
<evidence type="ECO:0000313" key="7">
    <source>
        <dbReference type="Proteomes" id="UP001569963"/>
    </source>
</evidence>
<evidence type="ECO:0000256" key="1">
    <source>
        <dbReference type="ARBA" id="ARBA00006382"/>
    </source>
</evidence>
<dbReference type="Pfam" id="PF02812">
    <property type="entry name" value="ELFV_dehydrog_N"/>
    <property type="match status" value="1"/>
</dbReference>
<dbReference type="PANTHER" id="PTHR42722">
    <property type="entry name" value="LEUCINE DEHYDROGENASE"/>
    <property type="match status" value="1"/>
</dbReference>
<dbReference type="Gene3D" id="3.40.50.720">
    <property type="entry name" value="NAD(P)-binding Rossmann-like Domain"/>
    <property type="match status" value="1"/>
</dbReference>
<evidence type="ECO:0000256" key="4">
    <source>
        <dbReference type="RuleBase" id="RU004417"/>
    </source>
</evidence>
<dbReference type="Gene3D" id="3.40.50.10860">
    <property type="entry name" value="Leucine Dehydrogenase, chain A, domain 1"/>
    <property type="match status" value="1"/>
</dbReference>
<accession>A0ABV4QH33</accession>
<dbReference type="InterPro" id="IPR006097">
    <property type="entry name" value="Glu/Leu/Phe/Val/Trp_DH_dimer"/>
</dbReference>
<dbReference type="SUPFAM" id="SSF51735">
    <property type="entry name" value="NAD(P)-binding Rossmann-fold domains"/>
    <property type="match status" value="1"/>
</dbReference>
<evidence type="ECO:0000313" key="6">
    <source>
        <dbReference type="EMBL" id="MFA1542480.1"/>
    </source>
</evidence>
<dbReference type="Proteomes" id="UP001569963">
    <property type="component" value="Unassembled WGS sequence"/>
</dbReference>
<evidence type="ECO:0000256" key="2">
    <source>
        <dbReference type="ARBA" id="ARBA00023002"/>
    </source>
</evidence>
<dbReference type="PROSITE" id="PS00074">
    <property type="entry name" value="GLFV_DEHYDROGENASE"/>
    <property type="match status" value="1"/>
</dbReference>
<dbReference type="InterPro" id="IPR036291">
    <property type="entry name" value="NAD(P)-bd_dom_sf"/>
</dbReference>
<sequence length="360" mass="38183">MPNVFGAPHKGTEPRHEQVVFCQDEASGLRAIIAIYSTALGPSLGGTRFFPYGTEEEALADVLNLSRGMAYKNALAGLDLGGGKAVIIGDPAIDKSEAMLRAYGRFVQSLNGRYYTACDVGTFSEDMDVVARECRFVTGRTVAHGGAGDSSILTAFGVFQGMRAAAETMWGAPSLRGRRVGVEGVGKVGHRLVEHLREDGADVVVCDVNEAAVDRVRSLHPEVEVVADADAMVRADLDVYAPCALGGSLNDDSVPVLQAKIVCGAANNQLAHTGVEKSLADRGVLYAPDYVVNSGGVIQVADEIEGFNFDRAKARASGIYDTTRKIFQLAADDGVPPAVAADRLAERRMTEIGRLRGILL</sequence>
<keyword evidence="2 4" id="KW-0560">Oxidoreductase</keyword>
<comment type="caution">
    <text evidence="6">The sequence shown here is derived from an EMBL/GenBank/DDBJ whole genome shotgun (WGS) entry which is preliminary data.</text>
</comment>
<reference evidence="6 7" key="1">
    <citation type="submission" date="2023-11" db="EMBL/GenBank/DDBJ databases">
        <title>Actinomadura monticuli sp. nov., isolated from volcanic ash.</title>
        <authorList>
            <person name="Lee S.D."/>
            <person name="Yang H."/>
            <person name="Kim I.S."/>
        </authorList>
    </citation>
    <scope>NUCLEOTIDE SEQUENCE [LARGE SCALE GENOMIC DNA]</scope>
    <source>
        <strain evidence="6 7">DLS-62</strain>
    </source>
</reference>
<dbReference type="InterPro" id="IPR046346">
    <property type="entry name" value="Aminoacid_DH-like_N_sf"/>
</dbReference>
<keyword evidence="7" id="KW-1185">Reference proteome</keyword>
<keyword evidence="3" id="KW-0520">NAD</keyword>
<dbReference type="Pfam" id="PF00208">
    <property type="entry name" value="ELFV_dehydrog"/>
    <property type="match status" value="2"/>
</dbReference>
<organism evidence="6 7">
    <name type="scientific">Actinomadura monticuli</name>
    <dbReference type="NCBI Taxonomy" id="3097367"/>
    <lineage>
        <taxon>Bacteria</taxon>
        <taxon>Bacillati</taxon>
        <taxon>Actinomycetota</taxon>
        <taxon>Actinomycetes</taxon>
        <taxon>Streptosporangiales</taxon>
        <taxon>Thermomonosporaceae</taxon>
        <taxon>Actinomadura</taxon>
    </lineage>
</organism>
<dbReference type="InterPro" id="IPR016211">
    <property type="entry name" value="Glu/Phe/Leu/Val/Trp_DH_bac/arc"/>
</dbReference>
<dbReference type="InterPro" id="IPR006096">
    <property type="entry name" value="Glu/Leu/Phe/Val/Trp_DH_C"/>
</dbReference>
<name>A0ABV4QH33_9ACTN</name>
<dbReference type="EMBL" id="JAXCEI010000012">
    <property type="protein sequence ID" value="MFA1542480.1"/>
    <property type="molecule type" value="Genomic_DNA"/>
</dbReference>
<feature type="domain" description="Glutamate/phenylalanine/leucine/valine/L-tryptophan dehydrogenase C-terminal" evidence="5">
    <location>
        <begin position="148"/>
        <end position="357"/>
    </location>
</feature>
<comment type="similarity">
    <text evidence="1 4">Belongs to the Glu/Leu/Phe/Val dehydrogenases family.</text>
</comment>
<evidence type="ECO:0000259" key="5">
    <source>
        <dbReference type="SMART" id="SM00839"/>
    </source>
</evidence>
<dbReference type="SUPFAM" id="SSF53223">
    <property type="entry name" value="Aminoacid dehydrogenase-like, N-terminal domain"/>
    <property type="match status" value="1"/>
</dbReference>
<evidence type="ECO:0000256" key="3">
    <source>
        <dbReference type="ARBA" id="ARBA00023027"/>
    </source>
</evidence>
<proteinExistence type="inferred from homology"/>
<dbReference type="PIRSF" id="PIRSF000188">
    <property type="entry name" value="Phe_leu_dh"/>
    <property type="match status" value="1"/>
</dbReference>
<dbReference type="PRINTS" id="PR00082">
    <property type="entry name" value="GLFDHDRGNASE"/>
</dbReference>
<dbReference type="PANTHER" id="PTHR42722:SF1">
    <property type="entry name" value="VALINE DEHYDROGENASE"/>
    <property type="match status" value="1"/>
</dbReference>
<dbReference type="SMART" id="SM00839">
    <property type="entry name" value="ELFV_dehydrog"/>
    <property type="match status" value="1"/>
</dbReference>
<dbReference type="CDD" id="cd01075">
    <property type="entry name" value="NAD_bind_Leu_Phe_Val_DH"/>
    <property type="match status" value="1"/>
</dbReference>
<gene>
    <name evidence="6" type="ORF">SM611_26380</name>
</gene>
<dbReference type="RefSeq" id="WP_371952704.1">
    <property type="nucleotide sequence ID" value="NZ_JAXCEI010000012.1"/>
</dbReference>